<keyword evidence="2" id="KW-1185">Reference proteome</keyword>
<evidence type="ECO:0000313" key="1">
    <source>
        <dbReference type="EMBL" id="QEE14854.1"/>
    </source>
</evidence>
<name>A0A5B9D6W1_9ARCH</name>
<dbReference type="EMBL" id="CP042905">
    <property type="protein sequence ID" value="QEE14854.1"/>
    <property type="molecule type" value="Genomic_DNA"/>
</dbReference>
<proteinExistence type="predicted"/>
<protein>
    <submittedName>
        <fullName evidence="1">Uncharacterized protein</fullName>
    </submittedName>
</protein>
<dbReference type="AlphaFoldDB" id="A0A5B9D6W1"/>
<organism evidence="1 2">
    <name type="scientific">Promethearchaeum syntrophicum</name>
    <dbReference type="NCBI Taxonomy" id="2594042"/>
    <lineage>
        <taxon>Archaea</taxon>
        <taxon>Promethearchaeati</taxon>
        <taxon>Promethearchaeota</taxon>
        <taxon>Promethearchaeia</taxon>
        <taxon>Promethearchaeales</taxon>
        <taxon>Promethearchaeaceae</taxon>
        <taxon>Promethearchaeum</taxon>
    </lineage>
</organism>
<reference evidence="1 2" key="2">
    <citation type="journal article" date="2024" name="Int. J. Syst. Evol. Microbiol.">
        <title>Promethearchaeum syntrophicum gen. nov., sp. nov., an anaerobic, obligately syntrophic archaeon, the first isolate of the lineage 'Asgard' archaea, and proposal of the new archaeal phylum Promethearchaeota phyl. nov. and kingdom Promethearchaeati regn. nov.</title>
        <authorList>
            <person name="Imachi H."/>
            <person name="Nobu M.K."/>
            <person name="Kato S."/>
            <person name="Takaki Y."/>
            <person name="Miyazaki M."/>
            <person name="Miyata M."/>
            <person name="Ogawara M."/>
            <person name="Saito Y."/>
            <person name="Sakai S."/>
            <person name="Tahara Y.O."/>
            <person name="Takano Y."/>
            <person name="Tasumi E."/>
            <person name="Uematsu K."/>
            <person name="Yoshimura T."/>
            <person name="Itoh T."/>
            <person name="Ohkuma M."/>
            <person name="Takai K."/>
        </authorList>
    </citation>
    <scope>NUCLEOTIDE SEQUENCE [LARGE SCALE GENOMIC DNA]</scope>
    <source>
        <strain evidence="1 2">MK-D1</strain>
    </source>
</reference>
<evidence type="ECO:0000313" key="2">
    <source>
        <dbReference type="Proteomes" id="UP000321408"/>
    </source>
</evidence>
<dbReference type="GeneID" id="41328679"/>
<dbReference type="KEGG" id="psyt:DSAG12_00674"/>
<sequence>MNLIELFTNSKNEDIALILHCLLDRIPIVIISSNEEEVENMMNGLTNLISFRNIMIFYTDFVNLDDYNNLLESEEYDMEVQRNIFLCYPFALEKAIEIFEVFNFWIIGCTNTVENRPCLNALFNRLTKKNSQFLLINILEDSLETRIEGIKGDKIDISFEKSLYQNAINHTEVAIEKMKRIISKRINSKKILIEEYENIMNFYFEEMELKENIIKKEITDFYLGSKRTLNILTRIKNLEHLGYSTSISSKTLFSTIAYNQSSIERILNFIMQEWNMNYYALLNSKKSSNFTDTFESLWG</sequence>
<accession>A0A5B9D6W1</accession>
<dbReference type="RefSeq" id="WP_147661792.1">
    <property type="nucleotide sequence ID" value="NZ_CP042905.2"/>
</dbReference>
<reference evidence="1 2" key="1">
    <citation type="journal article" date="2020" name="Nature">
        <title>Isolation of an archaeon at the prokaryote-eukaryote interface.</title>
        <authorList>
            <person name="Imachi H."/>
            <person name="Nobu M.K."/>
            <person name="Nakahara N."/>
            <person name="Morono Y."/>
            <person name="Ogawara M."/>
            <person name="Takaki Y."/>
            <person name="Takano Y."/>
            <person name="Uematsu K."/>
            <person name="Ikuta T."/>
            <person name="Ito M."/>
            <person name="Matsui Y."/>
            <person name="Miyazaki M."/>
            <person name="Murata K."/>
            <person name="Saito Y."/>
            <person name="Sakai S."/>
            <person name="Song C."/>
            <person name="Tasumi E."/>
            <person name="Yamanaka Y."/>
            <person name="Yamaguchi T."/>
            <person name="Kamagata Y."/>
            <person name="Tamaki H."/>
            <person name="Takai K."/>
        </authorList>
    </citation>
    <scope>NUCLEOTIDE SEQUENCE [LARGE SCALE GENOMIC DNA]</scope>
    <source>
        <strain evidence="1 2">MK-D1</strain>
    </source>
</reference>
<gene>
    <name evidence="1" type="ORF">DSAG12_00674</name>
</gene>
<dbReference type="Proteomes" id="UP000321408">
    <property type="component" value="Chromosome"/>
</dbReference>